<dbReference type="PANTHER" id="PTHR11783">
    <property type="entry name" value="SULFOTRANSFERASE SULT"/>
    <property type="match status" value="1"/>
</dbReference>
<dbReference type="OrthoDB" id="205623at2759"/>
<name>A0A8S4PMB7_OWEFU</name>
<dbReference type="EMBL" id="CAIIXF020000008">
    <property type="protein sequence ID" value="CAH1792756.1"/>
    <property type="molecule type" value="Genomic_DNA"/>
</dbReference>
<comment type="similarity">
    <text evidence="1">Belongs to the sulfotransferase 1 family.</text>
</comment>
<evidence type="ECO:0000313" key="5">
    <source>
        <dbReference type="Proteomes" id="UP000749559"/>
    </source>
</evidence>
<dbReference type="GO" id="GO:0008146">
    <property type="term" value="F:sulfotransferase activity"/>
    <property type="evidence" value="ECO:0007669"/>
    <property type="project" value="InterPro"/>
</dbReference>
<accession>A0A8S4PMB7</accession>
<keyword evidence="5" id="KW-1185">Reference proteome</keyword>
<dbReference type="InterPro" id="IPR027417">
    <property type="entry name" value="P-loop_NTPase"/>
</dbReference>
<dbReference type="Gene3D" id="3.40.50.300">
    <property type="entry name" value="P-loop containing nucleotide triphosphate hydrolases"/>
    <property type="match status" value="1"/>
</dbReference>
<dbReference type="Proteomes" id="UP000749559">
    <property type="component" value="Unassembled WGS sequence"/>
</dbReference>
<gene>
    <name evidence="4" type="ORF">OFUS_LOCUS17690</name>
</gene>
<keyword evidence="2" id="KW-0808">Transferase</keyword>
<dbReference type="Pfam" id="PF00685">
    <property type="entry name" value="Sulfotransfer_1"/>
    <property type="match status" value="1"/>
</dbReference>
<dbReference type="SUPFAM" id="SSF52540">
    <property type="entry name" value="P-loop containing nucleoside triphosphate hydrolases"/>
    <property type="match status" value="1"/>
</dbReference>
<sequence>MTDTKKTFTDVINVRKHEMINGCFFSAFYDWPTLKKLNKLPIREDDILIASYTRSAWRGETNILEDEADGSCYDEVEKMESPRLLVTHQQTSFMPDGVLQGKCKTVLVLRNPKSIIVSNAFMFNAFGTSFTEPITVDMMMNSQMRDDGEKMQCGTWFQQVESWLKVKDQLKDKLLIIFYENMIKDLISVVKSVAKFLGKEFTDDELAKIVHHLQFKEMKENPATGDVFKTAVKTCDIKDSSNSPHMRKGTIDDWKNHMTVAQSEAVDAYFKDKLESLGLKFQYE</sequence>
<reference evidence="4" key="1">
    <citation type="submission" date="2022-03" db="EMBL/GenBank/DDBJ databases">
        <authorList>
            <person name="Martin C."/>
        </authorList>
    </citation>
    <scope>NUCLEOTIDE SEQUENCE</scope>
</reference>
<feature type="domain" description="Sulfotransferase" evidence="3">
    <location>
        <begin position="73"/>
        <end position="277"/>
    </location>
</feature>
<proteinExistence type="inferred from homology"/>
<comment type="caution">
    <text evidence="4">The sequence shown here is derived from an EMBL/GenBank/DDBJ whole genome shotgun (WGS) entry which is preliminary data.</text>
</comment>
<dbReference type="AlphaFoldDB" id="A0A8S4PMB7"/>
<dbReference type="InterPro" id="IPR000863">
    <property type="entry name" value="Sulfotransferase_dom"/>
</dbReference>
<evidence type="ECO:0000313" key="4">
    <source>
        <dbReference type="EMBL" id="CAH1792756.1"/>
    </source>
</evidence>
<organism evidence="4 5">
    <name type="scientific">Owenia fusiformis</name>
    <name type="common">Polychaete worm</name>
    <dbReference type="NCBI Taxonomy" id="6347"/>
    <lineage>
        <taxon>Eukaryota</taxon>
        <taxon>Metazoa</taxon>
        <taxon>Spiralia</taxon>
        <taxon>Lophotrochozoa</taxon>
        <taxon>Annelida</taxon>
        <taxon>Polychaeta</taxon>
        <taxon>Sedentaria</taxon>
        <taxon>Canalipalpata</taxon>
        <taxon>Sabellida</taxon>
        <taxon>Oweniida</taxon>
        <taxon>Oweniidae</taxon>
        <taxon>Owenia</taxon>
    </lineage>
</organism>
<protein>
    <recommendedName>
        <fullName evidence="3">Sulfotransferase domain-containing protein</fullName>
    </recommendedName>
</protein>
<evidence type="ECO:0000259" key="3">
    <source>
        <dbReference type="Pfam" id="PF00685"/>
    </source>
</evidence>
<evidence type="ECO:0000256" key="2">
    <source>
        <dbReference type="ARBA" id="ARBA00022679"/>
    </source>
</evidence>
<evidence type="ECO:0000256" key="1">
    <source>
        <dbReference type="ARBA" id="ARBA00005771"/>
    </source>
</evidence>